<dbReference type="RefSeq" id="WP_242612195.1">
    <property type="nucleotide sequence ID" value="NZ_SHKO01000001.1"/>
</dbReference>
<evidence type="ECO:0000259" key="6">
    <source>
        <dbReference type="PROSITE" id="PS51007"/>
    </source>
</evidence>
<evidence type="ECO:0000256" key="2">
    <source>
        <dbReference type="ARBA" id="ARBA00022723"/>
    </source>
</evidence>
<evidence type="ECO:0000256" key="4">
    <source>
        <dbReference type="PROSITE-ProRule" id="PRU00433"/>
    </source>
</evidence>
<dbReference type="GO" id="GO:0020037">
    <property type="term" value="F:heme binding"/>
    <property type="evidence" value="ECO:0007669"/>
    <property type="project" value="InterPro"/>
</dbReference>
<organism evidence="7 8">
    <name type="scientific">Advenella incenata</name>
    <dbReference type="NCBI Taxonomy" id="267800"/>
    <lineage>
        <taxon>Bacteria</taxon>
        <taxon>Pseudomonadati</taxon>
        <taxon>Pseudomonadota</taxon>
        <taxon>Betaproteobacteria</taxon>
        <taxon>Burkholderiales</taxon>
        <taxon>Alcaligenaceae</taxon>
    </lineage>
</organism>
<keyword evidence="3 4" id="KW-0408">Iron</keyword>
<dbReference type="Pfam" id="PF21342">
    <property type="entry name" value="SoxA-TsdA_cyt-c"/>
    <property type="match status" value="1"/>
</dbReference>
<evidence type="ECO:0000313" key="8">
    <source>
        <dbReference type="Proteomes" id="UP000293398"/>
    </source>
</evidence>
<feature type="domain" description="Cytochrome c" evidence="6">
    <location>
        <begin position="198"/>
        <end position="283"/>
    </location>
</feature>
<evidence type="ECO:0000313" key="7">
    <source>
        <dbReference type="EMBL" id="RZU00442.1"/>
    </source>
</evidence>
<sequence length="341" mass="36391">MNRLLLIRTAHLAVITTAVCLLMPIGSVAAPAVSGQPADEHAAIAVAPVQASAPASTGATGFSPPTADAIPDNEFGEVVRKGQDYFLHTSRLLPQYTGNSLNCVNCHIDAGRRADSAPMWGAYVLYPAYRQKNGRVNTLAERLQGCFQYSMNGKAPAADSEALVAISSYMYWLASKAPTGVKLAGQGYRRLSEPAQKMDFERGKAVYVAQCAVCHGANGEGRKAAGVTVFPALWGDDSFNWGAGMHQMPNAAAFIKANMPLGKDNTLTDQQAWDVAYFMNSHERPQDPRFAGDVQETRERFHAADDNLYGRTINGVVLGAQSVPSGGRLRGQGSAADVTAK</sequence>
<dbReference type="PANTHER" id="PTHR35008">
    <property type="entry name" value="BLL4482 PROTEIN-RELATED"/>
    <property type="match status" value="1"/>
</dbReference>
<proteinExistence type="predicted"/>
<dbReference type="InterPro" id="IPR009056">
    <property type="entry name" value="Cyt_c-like_dom"/>
</dbReference>
<protein>
    <submittedName>
        <fullName evidence="7">Thiosulfate dehydrogenase</fullName>
    </submittedName>
</protein>
<dbReference type="InterPro" id="IPR051459">
    <property type="entry name" value="Cytochrome_c-type_DH"/>
</dbReference>
<feature type="chain" id="PRO_5020770834" evidence="5">
    <location>
        <begin position="30"/>
        <end position="341"/>
    </location>
</feature>
<accession>A0A4Q7VUW5</accession>
<dbReference type="SUPFAM" id="SSF46626">
    <property type="entry name" value="Cytochrome c"/>
    <property type="match status" value="2"/>
</dbReference>
<gene>
    <name evidence="7" type="ORF">EV681_2252</name>
</gene>
<keyword evidence="5" id="KW-0732">Signal</keyword>
<reference evidence="7 8" key="1">
    <citation type="submission" date="2019-02" db="EMBL/GenBank/DDBJ databases">
        <title>Genomic Encyclopedia of Type Strains, Phase IV (KMG-IV): sequencing the most valuable type-strain genomes for metagenomic binning, comparative biology and taxonomic classification.</title>
        <authorList>
            <person name="Goeker M."/>
        </authorList>
    </citation>
    <scope>NUCLEOTIDE SEQUENCE [LARGE SCALE GENOMIC DNA]</scope>
    <source>
        <strain evidence="7 8">DSM 23814</strain>
    </source>
</reference>
<dbReference type="InterPro" id="IPR036909">
    <property type="entry name" value="Cyt_c-like_dom_sf"/>
</dbReference>
<dbReference type="EMBL" id="SHKO01000001">
    <property type="protein sequence ID" value="RZU00442.1"/>
    <property type="molecule type" value="Genomic_DNA"/>
</dbReference>
<dbReference type="Pfam" id="PF13442">
    <property type="entry name" value="Cytochrome_CBB3"/>
    <property type="match status" value="1"/>
</dbReference>
<comment type="caution">
    <text evidence="7">The sequence shown here is derived from an EMBL/GenBank/DDBJ whole genome shotgun (WGS) entry which is preliminary data.</text>
</comment>
<evidence type="ECO:0000256" key="1">
    <source>
        <dbReference type="ARBA" id="ARBA00022617"/>
    </source>
</evidence>
<dbReference type="GO" id="GO:0046872">
    <property type="term" value="F:metal ion binding"/>
    <property type="evidence" value="ECO:0007669"/>
    <property type="project" value="UniProtKB-KW"/>
</dbReference>
<keyword evidence="1 4" id="KW-0349">Heme</keyword>
<dbReference type="Gene3D" id="1.10.760.10">
    <property type="entry name" value="Cytochrome c-like domain"/>
    <property type="match status" value="2"/>
</dbReference>
<dbReference type="PANTHER" id="PTHR35008:SF9">
    <property type="entry name" value="CYTOCHROME C DOMAIN-CONTAINING PROTEIN"/>
    <property type="match status" value="1"/>
</dbReference>
<keyword evidence="2 4" id="KW-0479">Metal-binding</keyword>
<dbReference type="GO" id="GO:0009055">
    <property type="term" value="F:electron transfer activity"/>
    <property type="evidence" value="ECO:0007669"/>
    <property type="project" value="InterPro"/>
</dbReference>
<keyword evidence="8" id="KW-1185">Reference proteome</keyword>
<name>A0A4Q7VUW5_9BURK</name>
<dbReference type="AlphaFoldDB" id="A0A4Q7VUW5"/>
<dbReference type="PROSITE" id="PS51007">
    <property type="entry name" value="CYTC"/>
    <property type="match status" value="1"/>
</dbReference>
<feature type="signal peptide" evidence="5">
    <location>
        <begin position="1"/>
        <end position="29"/>
    </location>
</feature>
<evidence type="ECO:0000256" key="5">
    <source>
        <dbReference type="SAM" id="SignalP"/>
    </source>
</evidence>
<dbReference type="Proteomes" id="UP000293398">
    <property type="component" value="Unassembled WGS sequence"/>
</dbReference>
<evidence type="ECO:0000256" key="3">
    <source>
        <dbReference type="ARBA" id="ARBA00023004"/>
    </source>
</evidence>